<keyword evidence="2 4" id="KW-0238">DNA-binding</keyword>
<keyword evidence="1" id="KW-0805">Transcription regulation</keyword>
<dbReference type="Pfam" id="PF14246">
    <property type="entry name" value="TetR_C_7"/>
    <property type="match status" value="1"/>
</dbReference>
<dbReference type="Gene3D" id="1.10.10.60">
    <property type="entry name" value="Homeodomain-like"/>
    <property type="match status" value="1"/>
</dbReference>
<gene>
    <name evidence="6" type="ORF">CU102_06520</name>
</gene>
<evidence type="ECO:0000256" key="3">
    <source>
        <dbReference type="ARBA" id="ARBA00023163"/>
    </source>
</evidence>
<proteinExistence type="predicted"/>
<dbReference type="PANTHER" id="PTHR30055:SF146">
    <property type="entry name" value="HTH-TYPE TRANSCRIPTIONAL DUAL REGULATOR CECR"/>
    <property type="match status" value="1"/>
</dbReference>
<dbReference type="FunFam" id="1.10.10.60:FF:000141">
    <property type="entry name" value="TetR family transcriptional regulator"/>
    <property type="match status" value="1"/>
</dbReference>
<keyword evidence="7" id="KW-1185">Reference proteome</keyword>
<accession>A0A2P7BU30</accession>
<dbReference type="AlphaFoldDB" id="A0A2P7BU30"/>
<feature type="domain" description="HTH tetR-type" evidence="5">
    <location>
        <begin position="20"/>
        <end position="80"/>
    </location>
</feature>
<dbReference type="RefSeq" id="WP_106710204.1">
    <property type="nucleotide sequence ID" value="NZ_PGGO01000003.1"/>
</dbReference>
<dbReference type="GO" id="GO:0003700">
    <property type="term" value="F:DNA-binding transcription factor activity"/>
    <property type="evidence" value="ECO:0007669"/>
    <property type="project" value="TreeGrafter"/>
</dbReference>
<sequence length="233" mass="25658">MKNRYEPALRATGHTQRGQCAKRLSILDAAAHVFCREGFSGASIDEIAVAACVSRQTIYNHYREKETLFTAVVEDVMDRANAMLYSILATFPDKSDNIEDDLTAFAVRLSKNCLCNQDGKFLRKLVQSEGERYPHLFEAWRQHGPGKISSALGALFSRLCHKGVLQIDDFDLAARQFLALVNADLQMISLFGGTPTDEELESAARNAVQTFLRAYGKPAGTSIAQPPSLAVVS</sequence>
<comment type="caution">
    <text evidence="6">The sequence shown here is derived from an EMBL/GenBank/DDBJ whole genome shotgun (WGS) entry which is preliminary data.</text>
</comment>
<dbReference type="InterPro" id="IPR001647">
    <property type="entry name" value="HTH_TetR"/>
</dbReference>
<evidence type="ECO:0000259" key="5">
    <source>
        <dbReference type="PROSITE" id="PS50977"/>
    </source>
</evidence>
<dbReference type="Gene3D" id="1.10.357.10">
    <property type="entry name" value="Tetracycline Repressor, domain 2"/>
    <property type="match status" value="1"/>
</dbReference>
<evidence type="ECO:0000256" key="4">
    <source>
        <dbReference type="PROSITE-ProRule" id="PRU00335"/>
    </source>
</evidence>
<evidence type="ECO:0000313" key="6">
    <source>
        <dbReference type="EMBL" id="PSH69902.1"/>
    </source>
</evidence>
<dbReference type="PRINTS" id="PR00455">
    <property type="entry name" value="HTHTETR"/>
</dbReference>
<evidence type="ECO:0000256" key="1">
    <source>
        <dbReference type="ARBA" id="ARBA00023015"/>
    </source>
</evidence>
<reference evidence="7" key="1">
    <citation type="submission" date="2017-11" db="EMBL/GenBank/DDBJ databases">
        <authorList>
            <person name="Kuznetsova I."/>
            <person name="Sazanova A."/>
            <person name="Chirak E."/>
            <person name="Safronova V."/>
            <person name="Willems A."/>
        </authorList>
    </citation>
    <scope>NUCLEOTIDE SEQUENCE [LARGE SCALE GENOMIC DNA]</scope>
    <source>
        <strain evidence="7">STM 196</strain>
    </source>
</reference>
<dbReference type="Proteomes" id="UP000241444">
    <property type="component" value="Unassembled WGS sequence"/>
</dbReference>
<keyword evidence="3" id="KW-0804">Transcription</keyword>
<name>A0A2P7BU30_9HYPH</name>
<protein>
    <submittedName>
        <fullName evidence="6">TetR family transcriptional regulator</fullName>
    </submittedName>
</protein>
<dbReference type="InterPro" id="IPR009057">
    <property type="entry name" value="Homeodomain-like_sf"/>
</dbReference>
<dbReference type="EMBL" id="PGGO01000003">
    <property type="protein sequence ID" value="PSH69902.1"/>
    <property type="molecule type" value="Genomic_DNA"/>
</dbReference>
<feature type="DNA-binding region" description="H-T-H motif" evidence="4">
    <location>
        <begin position="43"/>
        <end position="62"/>
    </location>
</feature>
<dbReference type="InterPro" id="IPR039536">
    <property type="entry name" value="TetR_C_Proteobacteria"/>
</dbReference>
<dbReference type="PROSITE" id="PS50977">
    <property type="entry name" value="HTH_TETR_2"/>
    <property type="match status" value="1"/>
</dbReference>
<dbReference type="InterPro" id="IPR050109">
    <property type="entry name" value="HTH-type_TetR-like_transc_reg"/>
</dbReference>
<organism evidence="6 7">
    <name type="scientific">Phyllobacterium brassicacearum</name>
    <dbReference type="NCBI Taxonomy" id="314235"/>
    <lineage>
        <taxon>Bacteria</taxon>
        <taxon>Pseudomonadati</taxon>
        <taxon>Pseudomonadota</taxon>
        <taxon>Alphaproteobacteria</taxon>
        <taxon>Hyphomicrobiales</taxon>
        <taxon>Phyllobacteriaceae</taxon>
        <taxon>Phyllobacterium</taxon>
    </lineage>
</organism>
<dbReference type="SUPFAM" id="SSF46689">
    <property type="entry name" value="Homeodomain-like"/>
    <property type="match status" value="1"/>
</dbReference>
<dbReference type="PANTHER" id="PTHR30055">
    <property type="entry name" value="HTH-TYPE TRANSCRIPTIONAL REGULATOR RUTR"/>
    <property type="match status" value="1"/>
</dbReference>
<dbReference type="GO" id="GO:0000976">
    <property type="term" value="F:transcription cis-regulatory region binding"/>
    <property type="evidence" value="ECO:0007669"/>
    <property type="project" value="TreeGrafter"/>
</dbReference>
<dbReference type="OrthoDB" id="9816431at2"/>
<evidence type="ECO:0000256" key="2">
    <source>
        <dbReference type="ARBA" id="ARBA00023125"/>
    </source>
</evidence>
<dbReference type="Pfam" id="PF00440">
    <property type="entry name" value="TetR_N"/>
    <property type="match status" value="1"/>
</dbReference>
<evidence type="ECO:0000313" key="7">
    <source>
        <dbReference type="Proteomes" id="UP000241444"/>
    </source>
</evidence>